<protein>
    <submittedName>
        <fullName evidence="2">Uncharacterized protein</fullName>
    </submittedName>
</protein>
<gene>
    <name evidence="2" type="ORF">GUJ93_ZPchr0004g39928</name>
</gene>
<reference evidence="2" key="2">
    <citation type="submission" date="2021-02" db="EMBL/GenBank/DDBJ databases">
        <authorList>
            <person name="Kimball J.A."/>
            <person name="Haas M.W."/>
            <person name="Macchietto M."/>
            <person name="Kono T."/>
            <person name="Duquette J."/>
            <person name="Shao M."/>
        </authorList>
    </citation>
    <scope>NUCLEOTIDE SEQUENCE</scope>
    <source>
        <tissue evidence="2">Fresh leaf tissue</tissue>
    </source>
</reference>
<dbReference type="EMBL" id="JAAALK010000285">
    <property type="protein sequence ID" value="KAG8064790.1"/>
    <property type="molecule type" value="Genomic_DNA"/>
</dbReference>
<evidence type="ECO:0000313" key="2">
    <source>
        <dbReference type="EMBL" id="KAG8064790.1"/>
    </source>
</evidence>
<dbReference type="AlphaFoldDB" id="A0A8J5RZ29"/>
<evidence type="ECO:0000256" key="1">
    <source>
        <dbReference type="SAM" id="MobiDB-lite"/>
    </source>
</evidence>
<feature type="region of interest" description="Disordered" evidence="1">
    <location>
        <begin position="1"/>
        <end position="76"/>
    </location>
</feature>
<feature type="compositionally biased region" description="Low complexity" evidence="1">
    <location>
        <begin position="56"/>
        <end position="66"/>
    </location>
</feature>
<reference evidence="2" key="1">
    <citation type="journal article" date="2021" name="bioRxiv">
        <title>Whole Genome Assembly and Annotation of Northern Wild Rice, Zizania palustris L., Supports a Whole Genome Duplication in the Zizania Genus.</title>
        <authorList>
            <person name="Haas M."/>
            <person name="Kono T."/>
            <person name="Macchietto M."/>
            <person name="Millas R."/>
            <person name="McGilp L."/>
            <person name="Shao M."/>
            <person name="Duquette J."/>
            <person name="Hirsch C.N."/>
            <person name="Kimball J."/>
        </authorList>
    </citation>
    <scope>NUCLEOTIDE SEQUENCE</scope>
    <source>
        <tissue evidence="2">Fresh leaf tissue</tissue>
    </source>
</reference>
<keyword evidence="3" id="KW-1185">Reference proteome</keyword>
<proteinExistence type="predicted"/>
<feature type="compositionally biased region" description="Low complexity" evidence="1">
    <location>
        <begin position="1"/>
        <end position="15"/>
    </location>
</feature>
<feature type="compositionally biased region" description="Basic and acidic residues" evidence="1">
    <location>
        <begin position="16"/>
        <end position="35"/>
    </location>
</feature>
<organism evidence="2 3">
    <name type="scientific">Zizania palustris</name>
    <name type="common">Northern wild rice</name>
    <dbReference type="NCBI Taxonomy" id="103762"/>
    <lineage>
        <taxon>Eukaryota</taxon>
        <taxon>Viridiplantae</taxon>
        <taxon>Streptophyta</taxon>
        <taxon>Embryophyta</taxon>
        <taxon>Tracheophyta</taxon>
        <taxon>Spermatophyta</taxon>
        <taxon>Magnoliopsida</taxon>
        <taxon>Liliopsida</taxon>
        <taxon>Poales</taxon>
        <taxon>Poaceae</taxon>
        <taxon>BOP clade</taxon>
        <taxon>Oryzoideae</taxon>
        <taxon>Oryzeae</taxon>
        <taxon>Zizaniinae</taxon>
        <taxon>Zizania</taxon>
    </lineage>
</organism>
<name>A0A8J5RZ29_ZIZPA</name>
<accession>A0A8J5RZ29</accession>
<sequence>MQHCSASSSDLTSAAARDESEGDEGKLMHELHAEVVEGEGPLLRSGPRWPRRPRRGTTTGRSRALGSSGGGWRGGVRCSSPAQEFATLASVFRRRLVVGASTAAAAAVGANFGGVTSFLLGLSPAGPAASPSRHTANSHRFGESTEGWWIWGSRS</sequence>
<evidence type="ECO:0000313" key="3">
    <source>
        <dbReference type="Proteomes" id="UP000729402"/>
    </source>
</evidence>
<dbReference type="Proteomes" id="UP000729402">
    <property type="component" value="Unassembled WGS sequence"/>
</dbReference>
<comment type="caution">
    <text evidence="2">The sequence shown here is derived from an EMBL/GenBank/DDBJ whole genome shotgun (WGS) entry which is preliminary data.</text>
</comment>